<dbReference type="EMBL" id="BLXT01000055">
    <property type="protein sequence ID" value="GFN73954.1"/>
    <property type="molecule type" value="Genomic_DNA"/>
</dbReference>
<keyword evidence="2" id="KW-1185">Reference proteome</keyword>
<evidence type="ECO:0000313" key="1">
    <source>
        <dbReference type="EMBL" id="GFN73954.1"/>
    </source>
</evidence>
<evidence type="ECO:0000313" key="2">
    <source>
        <dbReference type="Proteomes" id="UP000735302"/>
    </source>
</evidence>
<proteinExistence type="predicted"/>
<dbReference type="AlphaFoldDB" id="A0AAV3XSB7"/>
<gene>
    <name evidence="1" type="ORF">PoB_000046000</name>
</gene>
<accession>A0AAV3XSB7</accession>
<protein>
    <submittedName>
        <fullName evidence="1">Zinc finger protein zic</fullName>
    </submittedName>
</protein>
<comment type="caution">
    <text evidence="1">The sequence shown here is derived from an EMBL/GenBank/DDBJ whole genome shotgun (WGS) entry which is preliminary data.</text>
</comment>
<dbReference type="Proteomes" id="UP000735302">
    <property type="component" value="Unassembled WGS sequence"/>
</dbReference>
<sequence>MDNQTVLAFSGDYKSRNFSQPPPLHAHRRSCRFPHCSCWDHENIPLSNSPGIPAPSVLTTSVSNTCPRPQQQIKSLVDSWRSMRPIPCRDHALLTPPITLDTHQGSSRR</sequence>
<organism evidence="1 2">
    <name type="scientific">Plakobranchus ocellatus</name>
    <dbReference type="NCBI Taxonomy" id="259542"/>
    <lineage>
        <taxon>Eukaryota</taxon>
        <taxon>Metazoa</taxon>
        <taxon>Spiralia</taxon>
        <taxon>Lophotrochozoa</taxon>
        <taxon>Mollusca</taxon>
        <taxon>Gastropoda</taxon>
        <taxon>Heterobranchia</taxon>
        <taxon>Euthyneura</taxon>
        <taxon>Panpulmonata</taxon>
        <taxon>Sacoglossa</taxon>
        <taxon>Placobranchoidea</taxon>
        <taxon>Plakobranchidae</taxon>
        <taxon>Plakobranchus</taxon>
    </lineage>
</organism>
<name>A0AAV3XSB7_9GAST</name>
<reference evidence="1 2" key="1">
    <citation type="journal article" date="2021" name="Elife">
        <title>Chloroplast acquisition without the gene transfer in kleptoplastic sea slugs, Plakobranchus ocellatus.</title>
        <authorList>
            <person name="Maeda T."/>
            <person name="Takahashi S."/>
            <person name="Yoshida T."/>
            <person name="Shimamura S."/>
            <person name="Takaki Y."/>
            <person name="Nagai Y."/>
            <person name="Toyoda A."/>
            <person name="Suzuki Y."/>
            <person name="Arimoto A."/>
            <person name="Ishii H."/>
            <person name="Satoh N."/>
            <person name="Nishiyama T."/>
            <person name="Hasebe M."/>
            <person name="Maruyama T."/>
            <person name="Minagawa J."/>
            <person name="Obokata J."/>
            <person name="Shigenobu S."/>
        </authorList>
    </citation>
    <scope>NUCLEOTIDE SEQUENCE [LARGE SCALE GENOMIC DNA]</scope>
</reference>